<dbReference type="InterPro" id="IPR003715">
    <property type="entry name" value="Poly_export_N"/>
</dbReference>
<evidence type="ECO:0000256" key="5">
    <source>
        <dbReference type="ARBA" id="ARBA00022597"/>
    </source>
</evidence>
<comment type="caution">
    <text evidence="20">The sequence shown here is derived from an EMBL/GenBank/DDBJ whole genome shotgun (WGS) entry which is preliminary data.</text>
</comment>
<keyword evidence="15" id="KW-0175">Coiled coil</keyword>
<keyword evidence="6" id="KW-0812">Transmembrane</keyword>
<comment type="subcellular location">
    <subcellularLocation>
        <location evidence="1">Cell outer membrane</location>
        <topology evidence="1">Multi-pass membrane protein</topology>
    </subcellularLocation>
</comment>
<dbReference type="PANTHER" id="PTHR33619">
    <property type="entry name" value="POLYSACCHARIDE EXPORT PROTEIN GFCE-RELATED"/>
    <property type="match status" value="1"/>
</dbReference>
<evidence type="ECO:0000256" key="1">
    <source>
        <dbReference type="ARBA" id="ARBA00004571"/>
    </source>
</evidence>
<evidence type="ECO:0000256" key="3">
    <source>
        <dbReference type="ARBA" id="ARBA00022448"/>
    </source>
</evidence>
<gene>
    <name evidence="20" type="ORF">EV695_0503</name>
</gene>
<keyword evidence="10" id="KW-0626">Porin</keyword>
<keyword evidence="3" id="KW-0813">Transport</keyword>
<dbReference type="Pfam" id="PF22461">
    <property type="entry name" value="SLBB_2"/>
    <property type="match status" value="2"/>
</dbReference>
<dbReference type="InterPro" id="IPR049712">
    <property type="entry name" value="Poly_export"/>
</dbReference>
<dbReference type="Pfam" id="PF02563">
    <property type="entry name" value="Poly_export"/>
    <property type="match status" value="1"/>
</dbReference>
<feature type="region of interest" description="Disordered" evidence="16">
    <location>
        <begin position="79"/>
        <end position="105"/>
    </location>
</feature>
<evidence type="ECO:0000256" key="13">
    <source>
        <dbReference type="ARBA" id="ARBA00023237"/>
    </source>
</evidence>
<comment type="similarity">
    <text evidence="2">Belongs to the BexD/CtrA/VexA family.</text>
</comment>
<evidence type="ECO:0000259" key="19">
    <source>
        <dbReference type="Pfam" id="PF22461"/>
    </source>
</evidence>
<evidence type="ECO:0000256" key="17">
    <source>
        <dbReference type="SAM" id="SignalP"/>
    </source>
</evidence>
<keyword evidence="21" id="KW-1185">Reference proteome</keyword>
<evidence type="ECO:0000256" key="15">
    <source>
        <dbReference type="SAM" id="Coils"/>
    </source>
</evidence>
<protein>
    <submittedName>
        <fullName evidence="20">Polysaccharide export outer membrane protein</fullName>
    </submittedName>
</protein>
<dbReference type="GO" id="GO:0015288">
    <property type="term" value="F:porin activity"/>
    <property type="evidence" value="ECO:0007669"/>
    <property type="project" value="UniProtKB-KW"/>
</dbReference>
<dbReference type="RefSeq" id="WP_131904327.1">
    <property type="nucleotide sequence ID" value="NZ_BAAAFU010000008.1"/>
</dbReference>
<dbReference type="Gene3D" id="3.10.560.10">
    <property type="entry name" value="Outer membrane lipoprotein wza domain like"/>
    <property type="match status" value="1"/>
</dbReference>
<keyword evidence="12" id="KW-0564">Palmitate</keyword>
<keyword evidence="4" id="KW-1134">Transmembrane beta strand</keyword>
<dbReference type="PROSITE" id="PS51257">
    <property type="entry name" value="PROKAR_LIPOPROTEIN"/>
    <property type="match status" value="1"/>
</dbReference>
<evidence type="ECO:0000256" key="14">
    <source>
        <dbReference type="ARBA" id="ARBA00023288"/>
    </source>
</evidence>
<evidence type="ECO:0000256" key="10">
    <source>
        <dbReference type="ARBA" id="ARBA00023114"/>
    </source>
</evidence>
<evidence type="ECO:0000259" key="18">
    <source>
        <dbReference type="Pfam" id="PF02563"/>
    </source>
</evidence>
<feature type="chain" id="PRO_5020960125" evidence="17">
    <location>
        <begin position="24"/>
        <end position="453"/>
    </location>
</feature>
<keyword evidence="13" id="KW-0998">Cell outer membrane</keyword>
<accession>A0A4V2P980</accession>
<evidence type="ECO:0000256" key="6">
    <source>
        <dbReference type="ARBA" id="ARBA00022692"/>
    </source>
</evidence>
<dbReference type="OrthoDB" id="9808421at2"/>
<keyword evidence="9" id="KW-0406">Ion transport</keyword>
<proteinExistence type="inferred from homology"/>
<evidence type="ECO:0000256" key="16">
    <source>
        <dbReference type="SAM" id="MobiDB-lite"/>
    </source>
</evidence>
<dbReference type="AlphaFoldDB" id="A0A4V2P980"/>
<feature type="coiled-coil region" evidence="15">
    <location>
        <begin position="311"/>
        <end position="338"/>
    </location>
</feature>
<evidence type="ECO:0000256" key="12">
    <source>
        <dbReference type="ARBA" id="ARBA00023139"/>
    </source>
</evidence>
<evidence type="ECO:0000256" key="9">
    <source>
        <dbReference type="ARBA" id="ARBA00023065"/>
    </source>
</evidence>
<feature type="compositionally biased region" description="Polar residues" evidence="16">
    <location>
        <begin position="79"/>
        <end position="88"/>
    </location>
</feature>
<dbReference type="GO" id="GO:0015159">
    <property type="term" value="F:polysaccharide transmembrane transporter activity"/>
    <property type="evidence" value="ECO:0007669"/>
    <property type="project" value="InterPro"/>
</dbReference>
<keyword evidence="7 17" id="KW-0732">Signal</keyword>
<evidence type="ECO:0000256" key="8">
    <source>
        <dbReference type="ARBA" id="ARBA00023047"/>
    </source>
</evidence>
<keyword evidence="8" id="KW-0625">Polysaccharide transport</keyword>
<dbReference type="InterPro" id="IPR054765">
    <property type="entry name" value="SLBB_dom"/>
</dbReference>
<dbReference type="PANTHER" id="PTHR33619:SF3">
    <property type="entry name" value="POLYSACCHARIDE EXPORT PROTEIN GFCE-RELATED"/>
    <property type="match status" value="1"/>
</dbReference>
<name>A0A4V2P980_9GAMM</name>
<organism evidence="20 21">
    <name type="scientific">Cocleimonas flava</name>
    <dbReference type="NCBI Taxonomy" id="634765"/>
    <lineage>
        <taxon>Bacteria</taxon>
        <taxon>Pseudomonadati</taxon>
        <taxon>Pseudomonadota</taxon>
        <taxon>Gammaproteobacteria</taxon>
        <taxon>Thiotrichales</taxon>
        <taxon>Thiotrichaceae</taxon>
        <taxon>Cocleimonas</taxon>
    </lineage>
</organism>
<evidence type="ECO:0000313" key="21">
    <source>
        <dbReference type="Proteomes" id="UP000294887"/>
    </source>
</evidence>
<feature type="domain" description="SLBB" evidence="19">
    <location>
        <begin position="205"/>
        <end position="283"/>
    </location>
</feature>
<feature type="signal peptide" evidence="17">
    <location>
        <begin position="1"/>
        <end position="23"/>
    </location>
</feature>
<dbReference type="GO" id="GO:0046930">
    <property type="term" value="C:pore complex"/>
    <property type="evidence" value="ECO:0007669"/>
    <property type="project" value="UniProtKB-KW"/>
</dbReference>
<evidence type="ECO:0000313" key="20">
    <source>
        <dbReference type="EMBL" id="TCJ88645.1"/>
    </source>
</evidence>
<evidence type="ECO:0000256" key="2">
    <source>
        <dbReference type="ARBA" id="ARBA00009450"/>
    </source>
</evidence>
<evidence type="ECO:0000256" key="11">
    <source>
        <dbReference type="ARBA" id="ARBA00023136"/>
    </source>
</evidence>
<dbReference type="GO" id="GO:0006811">
    <property type="term" value="P:monoatomic ion transport"/>
    <property type="evidence" value="ECO:0007669"/>
    <property type="project" value="UniProtKB-KW"/>
</dbReference>
<keyword evidence="5" id="KW-0762">Sugar transport</keyword>
<keyword evidence="11" id="KW-0472">Membrane</keyword>
<evidence type="ECO:0000256" key="7">
    <source>
        <dbReference type="ARBA" id="ARBA00022729"/>
    </source>
</evidence>
<dbReference type="EMBL" id="SMFQ01000002">
    <property type="protein sequence ID" value="TCJ88645.1"/>
    <property type="molecule type" value="Genomic_DNA"/>
</dbReference>
<dbReference type="Gene3D" id="3.30.1950.10">
    <property type="entry name" value="wza like domain"/>
    <property type="match status" value="1"/>
</dbReference>
<dbReference type="Proteomes" id="UP000294887">
    <property type="component" value="Unassembled WGS sequence"/>
</dbReference>
<keyword evidence="14" id="KW-0449">Lipoprotein</keyword>
<feature type="domain" description="Polysaccharide export protein N-terminal" evidence="18">
    <location>
        <begin position="118"/>
        <end position="199"/>
    </location>
</feature>
<evidence type="ECO:0000256" key="4">
    <source>
        <dbReference type="ARBA" id="ARBA00022452"/>
    </source>
</evidence>
<feature type="domain" description="SLBB" evidence="19">
    <location>
        <begin position="338"/>
        <end position="423"/>
    </location>
</feature>
<reference evidence="20 21" key="1">
    <citation type="submission" date="2019-03" db="EMBL/GenBank/DDBJ databases">
        <title>Genomic Encyclopedia of Type Strains, Phase IV (KMG-IV): sequencing the most valuable type-strain genomes for metagenomic binning, comparative biology and taxonomic classification.</title>
        <authorList>
            <person name="Goeker M."/>
        </authorList>
    </citation>
    <scope>NUCLEOTIDE SEQUENCE [LARGE SCALE GENOMIC DNA]</scope>
    <source>
        <strain evidence="20 21">DSM 24830</strain>
    </source>
</reference>
<sequence>MKKLCRALLTFTAVISLVGCSFSPGVPGLSSKSSRYEKAQKEGVDYKLVVIDRKMIQSQKPFNYANYITNKKKRYQSYASDTEKSSSPIRKPHRNNHTSPTKTTGAVSFAGVSADDVKSNYQYFIGDRDILSITVWDHPELTIPAGDAPATHDVGNDGKFYFPYAGKIQATGRTVEDVRKDLEKKLQTFIAKPQVSVRVASFRSQKAYISGAVQQPNTLAISDTPLTVRDLISRSGGVISRKYTGQASLQRGNNTISIDLNRMLKFNDNRQNFILRNGDRLHVVEIDELDEWKKELDQAINKELILNPIRLQFELEKEKAIARQKKELERELKSEQAKVFVMGEINKPGTVKYQIEDGMTLAEAINDAGSLNEDTVNPKGIFVIRQESSNDSIPTVYQLPIASVHSMLLAEQFDIRPRDIVYVTATPSIRWNRVLGLLLPSLTILNTFENLTN</sequence>
<dbReference type="GO" id="GO:0009279">
    <property type="term" value="C:cell outer membrane"/>
    <property type="evidence" value="ECO:0007669"/>
    <property type="project" value="UniProtKB-SubCell"/>
</dbReference>